<sequence length="250" mass="28470">MEHQNQTSEVKRALQEKVLLDDGRLGYVFSELVPIGPSNRWHCHVCSRTLDSERALVMHLSHPYHTTKLRICEHPARNFPKFADRSSEGSTKKDRSPIIKTEVIIDLMKVVFYGTLMDGDVRPFIKYFRKNSGPQNSGGQSSWEMTTDVLPGEPVPPGMEDVVEGVCQIQSTFDEHPGPLIGLEYIVELVTSEEESEPRYICLLCEKKGDPRSLMVHVTSQNHCLKYIVSNDLYCCEFLLINEVLTKLFI</sequence>
<dbReference type="AlphaFoldDB" id="T1HY41"/>
<protein>
    <submittedName>
        <fullName evidence="1">C2H2-type domain-containing protein</fullName>
    </submittedName>
</protein>
<dbReference type="EMBL" id="ACPB03010712">
    <property type="status" value="NOT_ANNOTATED_CDS"/>
    <property type="molecule type" value="Genomic_DNA"/>
</dbReference>
<dbReference type="Proteomes" id="UP000015103">
    <property type="component" value="Unassembled WGS sequence"/>
</dbReference>
<dbReference type="PROSITE" id="PS00028">
    <property type="entry name" value="ZINC_FINGER_C2H2_1"/>
    <property type="match status" value="1"/>
</dbReference>
<organism evidence="1 2">
    <name type="scientific">Rhodnius prolixus</name>
    <name type="common">Triatomid bug</name>
    <dbReference type="NCBI Taxonomy" id="13249"/>
    <lineage>
        <taxon>Eukaryota</taxon>
        <taxon>Metazoa</taxon>
        <taxon>Ecdysozoa</taxon>
        <taxon>Arthropoda</taxon>
        <taxon>Hexapoda</taxon>
        <taxon>Insecta</taxon>
        <taxon>Pterygota</taxon>
        <taxon>Neoptera</taxon>
        <taxon>Paraneoptera</taxon>
        <taxon>Hemiptera</taxon>
        <taxon>Heteroptera</taxon>
        <taxon>Panheteroptera</taxon>
        <taxon>Cimicomorpha</taxon>
        <taxon>Reduviidae</taxon>
        <taxon>Triatominae</taxon>
        <taxon>Rhodnius</taxon>
    </lineage>
</organism>
<keyword evidence="2" id="KW-1185">Reference proteome</keyword>
<dbReference type="EnsemblMetazoa" id="RPRC008961-RA">
    <property type="protein sequence ID" value="RPRC008961-PA"/>
    <property type="gene ID" value="RPRC008961"/>
</dbReference>
<evidence type="ECO:0000313" key="1">
    <source>
        <dbReference type="EnsemblMetazoa" id="RPRC008961-PA"/>
    </source>
</evidence>
<proteinExistence type="predicted"/>
<evidence type="ECO:0000313" key="2">
    <source>
        <dbReference type="Proteomes" id="UP000015103"/>
    </source>
</evidence>
<dbReference type="eggNOG" id="ENOG502QW6J">
    <property type="taxonomic scope" value="Eukaryota"/>
</dbReference>
<name>T1HY41_RHOPR</name>
<dbReference type="InParanoid" id="T1HY41"/>
<reference evidence="1" key="1">
    <citation type="submission" date="2015-05" db="UniProtKB">
        <authorList>
            <consortium name="EnsemblMetazoa"/>
        </authorList>
    </citation>
    <scope>IDENTIFICATION</scope>
</reference>
<dbReference type="HOGENOM" id="CLU_1112497_0_0_1"/>
<accession>T1HY41</accession>
<dbReference type="InterPro" id="IPR013087">
    <property type="entry name" value="Znf_C2H2_type"/>
</dbReference>
<dbReference type="VEuPathDB" id="VectorBase:RPRC008961"/>